<proteinExistence type="predicted"/>
<organism evidence="2 3">
    <name type="scientific">Arthrobacter vasquezii</name>
    <dbReference type="NCBI Taxonomy" id="2977629"/>
    <lineage>
        <taxon>Bacteria</taxon>
        <taxon>Bacillati</taxon>
        <taxon>Actinomycetota</taxon>
        <taxon>Actinomycetes</taxon>
        <taxon>Micrococcales</taxon>
        <taxon>Micrococcaceae</taxon>
        <taxon>Arthrobacter</taxon>
    </lineage>
</organism>
<feature type="compositionally biased region" description="Basic residues" evidence="1">
    <location>
        <begin position="31"/>
        <end position="40"/>
    </location>
</feature>
<dbReference type="EMBL" id="JAROKN010000032">
    <property type="protein sequence ID" value="MDF9278480.1"/>
    <property type="molecule type" value="Genomic_DNA"/>
</dbReference>
<accession>A0ABT6CX48</accession>
<evidence type="ECO:0000313" key="2">
    <source>
        <dbReference type="EMBL" id="MDF9278480.1"/>
    </source>
</evidence>
<evidence type="ECO:0000256" key="1">
    <source>
        <dbReference type="SAM" id="MobiDB-lite"/>
    </source>
</evidence>
<protein>
    <submittedName>
        <fullName evidence="2">Uncharacterized protein</fullName>
    </submittedName>
</protein>
<evidence type="ECO:0000313" key="3">
    <source>
        <dbReference type="Proteomes" id="UP001220456"/>
    </source>
</evidence>
<dbReference type="RefSeq" id="WP_277358915.1">
    <property type="nucleotide sequence ID" value="NZ_JAROKN010000032.1"/>
</dbReference>
<dbReference type="Proteomes" id="UP001220456">
    <property type="component" value="Unassembled WGS sequence"/>
</dbReference>
<keyword evidence="3" id="KW-1185">Reference proteome</keyword>
<reference evidence="2 3" key="1">
    <citation type="journal article" date="2023" name="Int. J. Syst. Evol. Microbiol.">
        <title>Arthrobacter vasquezii sp. nov., isolated from a soil sample from Union Glacier, Antarctica.</title>
        <authorList>
            <person name="Valenzuela-Ibaceta F."/>
            <person name="Carrasco V."/>
            <person name="Lagos-Moraga S."/>
            <person name="Dietz-Vargas C."/>
            <person name="Navarro C.A."/>
            <person name="Perez-Donoso J.M."/>
        </authorList>
    </citation>
    <scope>NUCLEOTIDE SEQUENCE [LARGE SCALE GENOMIC DNA]</scope>
    <source>
        <strain evidence="2 3">EH-1B-1</strain>
    </source>
</reference>
<gene>
    <name evidence="2" type="ORF">P4U43_11840</name>
</gene>
<feature type="region of interest" description="Disordered" evidence="1">
    <location>
        <begin position="19"/>
        <end position="40"/>
    </location>
</feature>
<sequence>MLKKILWMLAPVIASKLLGKRQQGQTNAKNTRGKNRGYRR</sequence>
<name>A0ABT6CX48_9MICC</name>
<comment type="caution">
    <text evidence="2">The sequence shown here is derived from an EMBL/GenBank/DDBJ whole genome shotgun (WGS) entry which is preliminary data.</text>
</comment>